<evidence type="ECO:0000256" key="3">
    <source>
        <dbReference type="SAM" id="MobiDB-lite"/>
    </source>
</evidence>
<dbReference type="Proteomes" id="UP000198683">
    <property type="component" value="Unassembled WGS sequence"/>
</dbReference>
<sequence>MTHDQQGLAMTGAGAVAARHYDRAIDHLLHFRAEVAGEADAALAESPGFPMGNVLAAYLRLLTTEAADARAARTAFLAFLRRADESRLDPRERAHVAAVRALLDGDLLTGAARLAELTVAYPRDVLALAAGHQLDFLTGDARMLRDRIGGALNAWHEDDPHYGRLLGMYAFGLEEAGHYDRSEEVGLRAVELDRRDVWGVHAVVHTYEMQGRFCDGLRYLDARMPDWSAGTFFNVHTWWHYCLYALEAGEEARVTAVHDAVMSGGRSCMELLDAAALLWRLHLEGSDQTDRWQALADAWQERVAEPFYAFNDMHAVMSYVGAGRFGAAERLIAGREAYALEPRPGVTNRDMTLRVGLPVCRAILAFGRGDHEAVVDLLYPLRHRVNSFGGSHAQRDAVQRTLLESALRAGRLDLARMLVSERINLRPCSPYNWLKQATLADAAGNHAAAATARTHAIHLSRTNASPNPHRRSTPTAPPTTSNRRAGEDAARESVGGGE</sequence>
<accession>A0A1G8WRF5</accession>
<evidence type="ECO:0000256" key="1">
    <source>
        <dbReference type="ARBA" id="ARBA00022737"/>
    </source>
</evidence>
<dbReference type="EMBL" id="FNFB01000003">
    <property type="protein sequence ID" value="SDJ80938.1"/>
    <property type="molecule type" value="Genomic_DNA"/>
</dbReference>
<dbReference type="AlphaFoldDB" id="A0A1G8WRF5"/>
<dbReference type="CDD" id="cd05804">
    <property type="entry name" value="StaR_like"/>
    <property type="match status" value="1"/>
</dbReference>
<reference evidence="4 5" key="1">
    <citation type="submission" date="2016-10" db="EMBL/GenBank/DDBJ databases">
        <authorList>
            <person name="de Groot N.N."/>
        </authorList>
    </citation>
    <scope>NUCLEOTIDE SEQUENCE [LARGE SCALE GENOMIC DNA]</scope>
    <source>
        <strain evidence="4 5">CGMCC 4.5681</strain>
    </source>
</reference>
<feature type="region of interest" description="Disordered" evidence="3">
    <location>
        <begin position="460"/>
        <end position="498"/>
    </location>
</feature>
<evidence type="ECO:0000313" key="5">
    <source>
        <dbReference type="Proteomes" id="UP000198683"/>
    </source>
</evidence>
<organism evidence="4 5">
    <name type="scientific">Nonomuraea maritima</name>
    <dbReference type="NCBI Taxonomy" id="683260"/>
    <lineage>
        <taxon>Bacteria</taxon>
        <taxon>Bacillati</taxon>
        <taxon>Actinomycetota</taxon>
        <taxon>Actinomycetes</taxon>
        <taxon>Streptosporangiales</taxon>
        <taxon>Streptosporangiaceae</taxon>
        <taxon>Nonomuraea</taxon>
    </lineage>
</organism>
<dbReference type="PANTHER" id="PTHR16263:SF4">
    <property type="entry name" value="TETRATRICOPEPTIDE REPEAT PROTEIN 38"/>
    <property type="match status" value="1"/>
</dbReference>
<name>A0A1G8WRF5_9ACTN</name>
<evidence type="ECO:0000256" key="2">
    <source>
        <dbReference type="ARBA" id="ARBA00022803"/>
    </source>
</evidence>
<dbReference type="InterPro" id="IPR033891">
    <property type="entry name" value="TTC38"/>
</dbReference>
<protein>
    <recommendedName>
        <fullName evidence="6">Tetratricopeptide repeat-containing protein</fullName>
    </recommendedName>
</protein>
<proteinExistence type="predicted"/>
<evidence type="ECO:0000313" key="4">
    <source>
        <dbReference type="EMBL" id="SDJ80938.1"/>
    </source>
</evidence>
<dbReference type="STRING" id="683260.SAMN05421874_103276"/>
<evidence type="ECO:0008006" key="6">
    <source>
        <dbReference type="Google" id="ProtNLM"/>
    </source>
</evidence>
<dbReference type="PANTHER" id="PTHR16263">
    <property type="entry name" value="TETRATRICOPEPTIDE REPEAT PROTEIN 38"/>
    <property type="match status" value="1"/>
</dbReference>
<dbReference type="RefSeq" id="WP_245740108.1">
    <property type="nucleotide sequence ID" value="NZ_FNFB01000003.1"/>
</dbReference>
<gene>
    <name evidence="4" type="ORF">SAMN05421874_103276</name>
</gene>
<keyword evidence="2" id="KW-0802">TPR repeat</keyword>
<keyword evidence="5" id="KW-1185">Reference proteome</keyword>
<keyword evidence="1" id="KW-0677">Repeat</keyword>